<sequence length="87" mass="9385">MTTITIASTSQRKITNMKTTLVCLLALCAVSMVFANSCSDMCLASYTTCEQKCRDAFSHSHQYDQCAATCTTQRAECDAKCHGGSGK</sequence>
<name>K1QTS5_MAGGI</name>
<gene>
    <name evidence="2" type="ORF">CGI_10005595</name>
</gene>
<feature type="chain" id="PRO_5042455706" evidence="1">
    <location>
        <begin position="36"/>
        <end position="87"/>
    </location>
</feature>
<dbReference type="Proteomes" id="UP000005408">
    <property type="component" value="Unassembled WGS sequence"/>
</dbReference>
<dbReference type="EnsemblMetazoa" id="G26647.1">
    <property type="protein sequence ID" value="G26647.1:cds"/>
    <property type="gene ID" value="G26647"/>
</dbReference>
<dbReference type="EMBL" id="JH817314">
    <property type="protein sequence ID" value="EKC34614.1"/>
    <property type="molecule type" value="Genomic_DNA"/>
</dbReference>
<evidence type="ECO:0000313" key="3">
    <source>
        <dbReference type="EnsemblMetazoa" id="G26647.1:cds"/>
    </source>
</evidence>
<organism evidence="2">
    <name type="scientific">Magallana gigas</name>
    <name type="common">Pacific oyster</name>
    <name type="synonym">Crassostrea gigas</name>
    <dbReference type="NCBI Taxonomy" id="29159"/>
    <lineage>
        <taxon>Eukaryota</taxon>
        <taxon>Metazoa</taxon>
        <taxon>Spiralia</taxon>
        <taxon>Lophotrochozoa</taxon>
        <taxon>Mollusca</taxon>
        <taxon>Bivalvia</taxon>
        <taxon>Autobranchia</taxon>
        <taxon>Pteriomorphia</taxon>
        <taxon>Ostreida</taxon>
        <taxon>Ostreoidea</taxon>
        <taxon>Ostreidae</taxon>
        <taxon>Magallana</taxon>
    </lineage>
</organism>
<reference evidence="2" key="1">
    <citation type="journal article" date="2012" name="Nature">
        <title>The oyster genome reveals stress adaptation and complexity of shell formation.</title>
        <authorList>
            <person name="Zhang G."/>
            <person name="Fang X."/>
            <person name="Guo X."/>
            <person name="Li L."/>
            <person name="Luo R."/>
            <person name="Xu F."/>
            <person name="Yang P."/>
            <person name="Zhang L."/>
            <person name="Wang X."/>
            <person name="Qi H."/>
            <person name="Xiong Z."/>
            <person name="Que H."/>
            <person name="Xie Y."/>
            <person name="Holland P.W."/>
            <person name="Paps J."/>
            <person name="Zhu Y."/>
            <person name="Wu F."/>
            <person name="Chen Y."/>
            <person name="Wang J."/>
            <person name="Peng C."/>
            <person name="Meng J."/>
            <person name="Yang L."/>
            <person name="Liu J."/>
            <person name="Wen B."/>
            <person name="Zhang N."/>
            <person name="Huang Z."/>
            <person name="Zhu Q."/>
            <person name="Feng Y."/>
            <person name="Mount A."/>
            <person name="Hedgecock D."/>
            <person name="Xu Z."/>
            <person name="Liu Y."/>
            <person name="Domazet-Loso T."/>
            <person name="Du Y."/>
            <person name="Sun X."/>
            <person name="Zhang S."/>
            <person name="Liu B."/>
            <person name="Cheng P."/>
            <person name="Jiang X."/>
            <person name="Li J."/>
            <person name="Fan D."/>
            <person name="Wang W."/>
            <person name="Fu W."/>
            <person name="Wang T."/>
            <person name="Wang B."/>
            <person name="Zhang J."/>
            <person name="Peng Z."/>
            <person name="Li Y."/>
            <person name="Li N."/>
            <person name="Wang J."/>
            <person name="Chen M."/>
            <person name="He Y."/>
            <person name="Tan F."/>
            <person name="Song X."/>
            <person name="Zheng Q."/>
            <person name="Huang R."/>
            <person name="Yang H."/>
            <person name="Du X."/>
            <person name="Chen L."/>
            <person name="Yang M."/>
            <person name="Gaffney P.M."/>
            <person name="Wang S."/>
            <person name="Luo L."/>
            <person name="She Z."/>
            <person name="Ming Y."/>
            <person name="Huang W."/>
            <person name="Zhang S."/>
            <person name="Huang B."/>
            <person name="Zhang Y."/>
            <person name="Qu T."/>
            <person name="Ni P."/>
            <person name="Miao G."/>
            <person name="Wang J."/>
            <person name="Wang Q."/>
            <person name="Steinberg C.E."/>
            <person name="Wang H."/>
            <person name="Li N."/>
            <person name="Qian L."/>
            <person name="Zhang G."/>
            <person name="Li Y."/>
            <person name="Yang H."/>
            <person name="Liu X."/>
            <person name="Wang J."/>
            <person name="Yin Y."/>
            <person name="Wang J."/>
        </authorList>
    </citation>
    <scope>NUCLEOTIDE SEQUENCE [LARGE SCALE GENOMIC DNA]</scope>
    <source>
        <strain evidence="2">05x7-T-G4-1.051#20</strain>
    </source>
</reference>
<proteinExistence type="predicted"/>
<evidence type="ECO:0000313" key="2">
    <source>
        <dbReference type="EMBL" id="EKC34614.1"/>
    </source>
</evidence>
<feature type="signal peptide" evidence="1">
    <location>
        <begin position="1"/>
        <end position="35"/>
    </location>
</feature>
<evidence type="ECO:0000313" key="4">
    <source>
        <dbReference type="Proteomes" id="UP000005408"/>
    </source>
</evidence>
<accession>K1QTS5</accession>
<keyword evidence="1" id="KW-0732">Signal</keyword>
<dbReference type="HOGENOM" id="CLU_2485521_0_0_1"/>
<protein>
    <submittedName>
        <fullName evidence="2 3">Uncharacterized protein</fullName>
    </submittedName>
</protein>
<keyword evidence="4" id="KW-1185">Reference proteome</keyword>
<reference evidence="3" key="2">
    <citation type="submission" date="2022-08" db="UniProtKB">
        <authorList>
            <consortium name="EnsemblMetazoa"/>
        </authorList>
    </citation>
    <scope>IDENTIFICATION</scope>
    <source>
        <strain evidence="3">05x7-T-G4-1.051#20</strain>
    </source>
</reference>
<evidence type="ECO:0000256" key="1">
    <source>
        <dbReference type="SAM" id="SignalP"/>
    </source>
</evidence>
<dbReference type="AlphaFoldDB" id="K1QTS5"/>